<dbReference type="GO" id="GO:0050515">
    <property type="term" value="F:4-(cytidine 5'-diphospho)-2-C-methyl-D-erythritol kinase activity"/>
    <property type="evidence" value="ECO:0007669"/>
    <property type="project" value="UniProtKB-UniRule"/>
</dbReference>
<dbReference type="PIRSF" id="PIRSF010376">
    <property type="entry name" value="IspE"/>
    <property type="match status" value="1"/>
</dbReference>
<comment type="caution">
    <text evidence="9">Lacks conserved residue(s) required for the propagation of feature annotation.</text>
</comment>
<dbReference type="InterPro" id="IPR020568">
    <property type="entry name" value="Ribosomal_Su5_D2-typ_SF"/>
</dbReference>
<name>A0A921GGP4_9ACTN</name>
<comment type="function">
    <text evidence="9">Catalyzes the phosphorylation of the position 2 hydroxy group of 4-diphosphocytidyl-2C-methyl-D-erythritol.</text>
</comment>
<dbReference type="Proteomes" id="UP000697330">
    <property type="component" value="Unassembled WGS sequence"/>
</dbReference>
<comment type="caution">
    <text evidence="12">The sequence shown here is derived from an EMBL/GenBank/DDBJ whole genome shotgun (WGS) entry which is preliminary data.</text>
</comment>
<dbReference type="Gene3D" id="3.30.230.10">
    <property type="match status" value="1"/>
</dbReference>
<evidence type="ECO:0000256" key="5">
    <source>
        <dbReference type="ARBA" id="ARBA00022741"/>
    </source>
</evidence>
<gene>
    <name evidence="9" type="primary">ispE</name>
    <name evidence="12" type="ORF">K8U72_07165</name>
</gene>
<comment type="catalytic activity">
    <reaction evidence="9">
        <text>4-CDP-2-C-methyl-D-erythritol + ATP = 4-CDP-2-C-methyl-D-erythritol 2-phosphate + ADP + H(+)</text>
        <dbReference type="Rhea" id="RHEA:18437"/>
        <dbReference type="ChEBI" id="CHEBI:15378"/>
        <dbReference type="ChEBI" id="CHEBI:30616"/>
        <dbReference type="ChEBI" id="CHEBI:57823"/>
        <dbReference type="ChEBI" id="CHEBI:57919"/>
        <dbReference type="ChEBI" id="CHEBI:456216"/>
        <dbReference type="EC" id="2.7.1.148"/>
    </reaction>
</comment>
<reference evidence="12" key="1">
    <citation type="journal article" date="2021" name="PeerJ">
        <title>Extensive microbial diversity within the chicken gut microbiome revealed by metagenomics and culture.</title>
        <authorList>
            <person name="Gilroy R."/>
            <person name="Ravi A."/>
            <person name="Getino M."/>
            <person name="Pursley I."/>
            <person name="Horton D.L."/>
            <person name="Alikhan N.F."/>
            <person name="Baker D."/>
            <person name="Gharbi K."/>
            <person name="Hall N."/>
            <person name="Watson M."/>
            <person name="Adriaenssens E.M."/>
            <person name="Foster-Nyarko E."/>
            <person name="Jarju S."/>
            <person name="Secka A."/>
            <person name="Antonio M."/>
            <person name="Oren A."/>
            <person name="Chaudhuri R.R."/>
            <person name="La Ragione R."/>
            <person name="Hildebrand F."/>
            <person name="Pallen M.J."/>
        </authorList>
    </citation>
    <scope>NUCLEOTIDE SEQUENCE</scope>
    <source>
        <strain evidence="12">CHK124-7917</strain>
    </source>
</reference>
<comment type="similarity">
    <text evidence="1 9">Belongs to the GHMP kinase family. IspE subfamily.</text>
</comment>
<dbReference type="Gene3D" id="3.30.70.890">
    <property type="entry name" value="GHMP kinase, C-terminal domain"/>
    <property type="match status" value="1"/>
</dbReference>
<protein>
    <recommendedName>
        <fullName evidence="3 9">4-diphosphocytidyl-2-C-methyl-D-erythritol kinase</fullName>
        <shortName evidence="9">CMK</shortName>
        <ecNumber evidence="2 9">2.7.1.148</ecNumber>
    </recommendedName>
    <alternativeName>
        <fullName evidence="8 9">4-(cytidine-5'-diphospho)-2-C-methyl-D-erythritol kinase</fullName>
    </alternativeName>
</protein>
<evidence type="ECO:0000256" key="7">
    <source>
        <dbReference type="ARBA" id="ARBA00022840"/>
    </source>
</evidence>
<evidence type="ECO:0000256" key="1">
    <source>
        <dbReference type="ARBA" id="ARBA00009684"/>
    </source>
</evidence>
<feature type="domain" description="GHMP kinase C-terminal" evidence="11">
    <location>
        <begin position="202"/>
        <end position="275"/>
    </location>
</feature>
<reference evidence="12" key="2">
    <citation type="submission" date="2021-09" db="EMBL/GenBank/DDBJ databases">
        <authorList>
            <person name="Gilroy R."/>
        </authorList>
    </citation>
    <scope>NUCLEOTIDE SEQUENCE</scope>
    <source>
        <strain evidence="12">CHK124-7917</strain>
    </source>
</reference>
<keyword evidence="6 9" id="KW-0418">Kinase</keyword>
<dbReference type="GO" id="GO:0016114">
    <property type="term" value="P:terpenoid biosynthetic process"/>
    <property type="evidence" value="ECO:0007669"/>
    <property type="project" value="InterPro"/>
</dbReference>
<evidence type="ECO:0000256" key="3">
    <source>
        <dbReference type="ARBA" id="ARBA00017473"/>
    </source>
</evidence>
<dbReference type="RefSeq" id="WP_274959295.1">
    <property type="nucleotide sequence ID" value="NZ_DYWQ01000104.1"/>
</dbReference>
<evidence type="ECO:0000313" key="13">
    <source>
        <dbReference type="Proteomes" id="UP000697330"/>
    </source>
</evidence>
<proteinExistence type="inferred from homology"/>
<dbReference type="EC" id="2.7.1.148" evidence="2 9"/>
<dbReference type="GO" id="GO:0005524">
    <property type="term" value="F:ATP binding"/>
    <property type="evidence" value="ECO:0007669"/>
    <property type="project" value="UniProtKB-UniRule"/>
</dbReference>
<dbReference type="InterPro" id="IPR004424">
    <property type="entry name" value="IspE"/>
</dbReference>
<dbReference type="InterPro" id="IPR013750">
    <property type="entry name" value="GHMP_kinase_C_dom"/>
</dbReference>
<sequence>MAGAVVVTTPCKVNLHLGVHREKDERGYHRVDSVMVPVDLCDVVTVERAPALSVRFEPSLEVAPERTGVWKAAVLLAEALGRQPGVSVSVTCHIPERAGLGGSSADAGAAIRALCELWGVEPLDPRVVAVARRVGADVAFFLCPEPGLYGGAGDVLERTFPALEVPIALVMPREEGGSTVAAYAEFDRAGARPGGYDDLCSALDASDVSLVAARLHNNLAPAARALCPESGEVEAWLRGRPGVLAAQITGSGTCSFALCESVAAAEAACAEARRKGWRAWATKTGWLAGESLLEYSPATGCGSAW</sequence>
<accession>A0A921GGP4</accession>
<dbReference type="SUPFAM" id="SSF54211">
    <property type="entry name" value="Ribosomal protein S5 domain 2-like"/>
    <property type="match status" value="1"/>
</dbReference>
<dbReference type="HAMAP" id="MF_00061">
    <property type="entry name" value="IspE"/>
    <property type="match status" value="1"/>
</dbReference>
<evidence type="ECO:0000256" key="6">
    <source>
        <dbReference type="ARBA" id="ARBA00022777"/>
    </source>
</evidence>
<dbReference type="PANTHER" id="PTHR43527:SF2">
    <property type="entry name" value="4-DIPHOSPHOCYTIDYL-2-C-METHYL-D-ERYTHRITOL KINASE, CHLOROPLASTIC"/>
    <property type="match status" value="1"/>
</dbReference>
<dbReference type="Pfam" id="PF08544">
    <property type="entry name" value="GHMP_kinases_C"/>
    <property type="match status" value="1"/>
</dbReference>
<comment type="pathway">
    <text evidence="9">Isoprenoid biosynthesis; isopentenyl diphosphate biosynthesis via DXP pathway; isopentenyl diphosphate from 1-deoxy-D-xylulose 5-phosphate: step 3/6.</text>
</comment>
<dbReference type="EMBL" id="DYWQ01000104">
    <property type="protein sequence ID" value="HJF45544.1"/>
    <property type="molecule type" value="Genomic_DNA"/>
</dbReference>
<evidence type="ECO:0000259" key="10">
    <source>
        <dbReference type="Pfam" id="PF00288"/>
    </source>
</evidence>
<keyword evidence="7 9" id="KW-0067">ATP-binding</keyword>
<evidence type="ECO:0000256" key="9">
    <source>
        <dbReference type="HAMAP-Rule" id="MF_00061"/>
    </source>
</evidence>
<dbReference type="SUPFAM" id="SSF55060">
    <property type="entry name" value="GHMP Kinase, C-terminal domain"/>
    <property type="match status" value="1"/>
</dbReference>
<dbReference type="InterPro" id="IPR036554">
    <property type="entry name" value="GHMP_kinase_C_sf"/>
</dbReference>
<organism evidence="12 13">
    <name type="scientific">Thermophilibacter provencensis</name>
    <dbReference type="NCBI Taxonomy" id="1852386"/>
    <lineage>
        <taxon>Bacteria</taxon>
        <taxon>Bacillati</taxon>
        <taxon>Actinomycetota</taxon>
        <taxon>Coriobacteriia</taxon>
        <taxon>Coriobacteriales</taxon>
        <taxon>Atopobiaceae</taxon>
        <taxon>Thermophilibacter</taxon>
    </lineage>
</organism>
<keyword evidence="5 9" id="KW-0547">Nucleotide-binding</keyword>
<keyword evidence="9" id="KW-0414">Isoprene biosynthesis</keyword>
<dbReference type="InterPro" id="IPR006204">
    <property type="entry name" value="GHMP_kinase_N_dom"/>
</dbReference>
<feature type="domain" description="GHMP kinase N-terminal" evidence="10">
    <location>
        <begin position="69"/>
        <end position="143"/>
    </location>
</feature>
<evidence type="ECO:0000256" key="8">
    <source>
        <dbReference type="ARBA" id="ARBA00032554"/>
    </source>
</evidence>
<dbReference type="Pfam" id="PF00288">
    <property type="entry name" value="GHMP_kinases_N"/>
    <property type="match status" value="1"/>
</dbReference>
<dbReference type="PANTHER" id="PTHR43527">
    <property type="entry name" value="4-DIPHOSPHOCYTIDYL-2-C-METHYL-D-ERYTHRITOL KINASE, CHLOROPLASTIC"/>
    <property type="match status" value="1"/>
</dbReference>
<dbReference type="AlphaFoldDB" id="A0A921GGP4"/>
<evidence type="ECO:0000256" key="4">
    <source>
        <dbReference type="ARBA" id="ARBA00022679"/>
    </source>
</evidence>
<evidence type="ECO:0000256" key="2">
    <source>
        <dbReference type="ARBA" id="ARBA00012052"/>
    </source>
</evidence>
<evidence type="ECO:0000313" key="12">
    <source>
        <dbReference type="EMBL" id="HJF45544.1"/>
    </source>
</evidence>
<dbReference type="GO" id="GO:0019288">
    <property type="term" value="P:isopentenyl diphosphate biosynthetic process, methylerythritol 4-phosphate pathway"/>
    <property type="evidence" value="ECO:0007669"/>
    <property type="project" value="UniProtKB-UniRule"/>
</dbReference>
<feature type="active site" evidence="9">
    <location>
        <position position="137"/>
    </location>
</feature>
<keyword evidence="4 9" id="KW-0808">Transferase</keyword>
<feature type="active site" evidence="9">
    <location>
        <position position="12"/>
    </location>
</feature>
<dbReference type="InterPro" id="IPR014721">
    <property type="entry name" value="Ribsml_uS5_D2-typ_fold_subgr"/>
</dbReference>
<evidence type="ECO:0000259" key="11">
    <source>
        <dbReference type="Pfam" id="PF08544"/>
    </source>
</evidence>